<dbReference type="InterPro" id="IPR008554">
    <property type="entry name" value="Glutaredoxin-like"/>
</dbReference>
<dbReference type="Proteomes" id="UP000677234">
    <property type="component" value="Chromosome"/>
</dbReference>
<dbReference type="InterPro" id="IPR052565">
    <property type="entry name" value="Glutaredoxin-like_YDR286C"/>
</dbReference>
<evidence type="ECO:0000313" key="2">
    <source>
        <dbReference type="EMBL" id="QUO41112.1"/>
    </source>
</evidence>
<keyword evidence="4" id="KW-1185">Reference proteome</keyword>
<proteinExistence type="predicted"/>
<name>A0A7T5EK47_9BACL</name>
<organism evidence="1 3">
    <name type="scientific">Brevibacillus composti</name>
    <dbReference type="NCBI Taxonomy" id="2796470"/>
    <lineage>
        <taxon>Bacteria</taxon>
        <taxon>Bacillati</taxon>
        <taxon>Bacillota</taxon>
        <taxon>Bacilli</taxon>
        <taxon>Bacillales</taxon>
        <taxon>Paenibacillaceae</taxon>
        <taxon>Brevibacillus</taxon>
    </lineage>
</organism>
<dbReference type="PANTHER" id="PTHR33558:SF1">
    <property type="entry name" value="GLUTAREDOXIN-LIKE PROTEIN C5ORF63 HOMOLOG"/>
    <property type="match status" value="1"/>
</dbReference>
<dbReference type="EMBL" id="CP066308">
    <property type="protein sequence ID" value="QQE74028.1"/>
    <property type="molecule type" value="Genomic_DNA"/>
</dbReference>
<dbReference type="Proteomes" id="UP000595847">
    <property type="component" value="Chromosome"/>
</dbReference>
<dbReference type="SUPFAM" id="SSF52833">
    <property type="entry name" value="Thioredoxin-like"/>
    <property type="match status" value="1"/>
</dbReference>
<dbReference type="Gene3D" id="3.40.30.10">
    <property type="entry name" value="Glutaredoxin"/>
    <property type="match status" value="1"/>
</dbReference>
<evidence type="ECO:0000313" key="4">
    <source>
        <dbReference type="Proteomes" id="UP000677234"/>
    </source>
</evidence>
<dbReference type="Pfam" id="PF05768">
    <property type="entry name" value="Glrx-like"/>
    <property type="match status" value="1"/>
</dbReference>
<dbReference type="EMBL" id="CP073708">
    <property type="protein sequence ID" value="QUO41112.1"/>
    <property type="molecule type" value="Genomic_DNA"/>
</dbReference>
<dbReference type="PANTHER" id="PTHR33558">
    <property type="entry name" value="GLUTAREDOXIN-LIKE PROTEIN C5ORF63 HOMOLOG"/>
    <property type="match status" value="1"/>
</dbReference>
<evidence type="ECO:0000313" key="3">
    <source>
        <dbReference type="Proteomes" id="UP000595847"/>
    </source>
</evidence>
<dbReference type="RefSeq" id="WP_198827616.1">
    <property type="nucleotide sequence ID" value="NZ_CP066308.1"/>
</dbReference>
<dbReference type="InterPro" id="IPR036249">
    <property type="entry name" value="Thioredoxin-like_sf"/>
</dbReference>
<dbReference type="KEGG" id="bcop:JD108_19605"/>
<gene>
    <name evidence="1" type="ORF">JD108_19605</name>
    <name evidence="2" type="ORF">KDJ56_19540</name>
</gene>
<accession>A0A7T5EK47</accession>
<reference evidence="2" key="2">
    <citation type="submission" date="2021-04" db="EMBL/GenBank/DDBJ databases">
        <title>Brevibacillus composti FJAT-54423, complete genome.</title>
        <authorList>
            <person name="Tang R."/>
        </authorList>
    </citation>
    <scope>NUCLEOTIDE SEQUENCE</scope>
    <source>
        <strain evidence="2">FJAT-54424</strain>
    </source>
</reference>
<sequence length="91" mass="10599">MKNEPFQIVLYGRPGCHLCDQVEVMLQGLREEYPLELRLVNIEQDTELLERYLFVIPVVEIDGEEVFPSVTHVVTLEELQAELARRSKSKE</sequence>
<protein>
    <submittedName>
        <fullName evidence="1">Glutaredoxin family protein</fullName>
    </submittedName>
</protein>
<dbReference type="AlphaFoldDB" id="A0A7T5EK47"/>
<reference evidence="1 3" key="1">
    <citation type="submission" date="2020-12" db="EMBL/GenBank/DDBJ databases">
        <title>strain FJAT-54423T represents a novel species of the genus Brevibacillus.</title>
        <authorList>
            <person name="Tang R."/>
        </authorList>
    </citation>
    <scope>NUCLEOTIDE SEQUENCE [LARGE SCALE GENOMIC DNA]</scope>
    <source>
        <strain evidence="1 3">FJAT-54423</strain>
    </source>
</reference>
<evidence type="ECO:0000313" key="1">
    <source>
        <dbReference type="EMBL" id="QQE74028.1"/>
    </source>
</evidence>